<accession>A0ABN0W5L2</accession>
<feature type="region of interest" description="Disordered" evidence="1">
    <location>
        <begin position="60"/>
        <end position="84"/>
    </location>
</feature>
<reference evidence="2 3" key="1">
    <citation type="journal article" date="2019" name="Int. J. Syst. Evol. Microbiol.">
        <title>The Global Catalogue of Microorganisms (GCM) 10K type strain sequencing project: providing services to taxonomists for standard genome sequencing and annotation.</title>
        <authorList>
            <consortium name="The Broad Institute Genomics Platform"/>
            <consortium name="The Broad Institute Genome Sequencing Center for Infectious Disease"/>
            <person name="Wu L."/>
            <person name="Ma J."/>
        </authorList>
    </citation>
    <scope>NUCLEOTIDE SEQUENCE [LARGE SCALE GENOMIC DNA]</scope>
    <source>
        <strain evidence="2 3">JCM 3146</strain>
    </source>
</reference>
<gene>
    <name evidence="2" type="ORF">GCM10010151_14860</name>
</gene>
<evidence type="ECO:0000256" key="1">
    <source>
        <dbReference type="SAM" id="MobiDB-lite"/>
    </source>
</evidence>
<proteinExistence type="predicted"/>
<feature type="region of interest" description="Disordered" evidence="1">
    <location>
        <begin position="1"/>
        <end position="24"/>
    </location>
</feature>
<protein>
    <submittedName>
        <fullName evidence="2">Uncharacterized protein</fullName>
    </submittedName>
</protein>
<dbReference type="EMBL" id="BAAABM010000009">
    <property type="protein sequence ID" value="GAA0325945.1"/>
    <property type="molecule type" value="Genomic_DNA"/>
</dbReference>
<organism evidence="2 3">
    <name type="scientific">Actinoallomurus spadix</name>
    <dbReference type="NCBI Taxonomy" id="79912"/>
    <lineage>
        <taxon>Bacteria</taxon>
        <taxon>Bacillati</taxon>
        <taxon>Actinomycetota</taxon>
        <taxon>Actinomycetes</taxon>
        <taxon>Streptosporangiales</taxon>
        <taxon>Thermomonosporaceae</taxon>
        <taxon>Actinoallomurus</taxon>
    </lineage>
</organism>
<sequence>MNHTGVYGTGLRRQARRKALSSPGPEAAVALACGMEVLSCPALRGTSWACGTLWMVPRPGGPAGTGPRGHRWNGPKAGPRSRTM</sequence>
<keyword evidence="3" id="KW-1185">Reference proteome</keyword>
<dbReference type="Proteomes" id="UP001501822">
    <property type="component" value="Unassembled WGS sequence"/>
</dbReference>
<comment type="caution">
    <text evidence="2">The sequence shown here is derived from an EMBL/GenBank/DDBJ whole genome shotgun (WGS) entry which is preliminary data.</text>
</comment>
<name>A0ABN0W5L2_9ACTN</name>
<evidence type="ECO:0000313" key="3">
    <source>
        <dbReference type="Proteomes" id="UP001501822"/>
    </source>
</evidence>
<evidence type="ECO:0000313" key="2">
    <source>
        <dbReference type="EMBL" id="GAA0325945.1"/>
    </source>
</evidence>